<dbReference type="GO" id="GO:0003677">
    <property type="term" value="F:DNA binding"/>
    <property type="evidence" value="ECO:0007669"/>
    <property type="project" value="UniProtKB-KW"/>
</dbReference>
<keyword evidence="1" id="KW-0238">DNA-binding</keyword>
<dbReference type="EMBL" id="JAKFHA010000004">
    <property type="protein sequence ID" value="MCF2527570.1"/>
    <property type="molecule type" value="Genomic_DNA"/>
</dbReference>
<accession>A0AA41PY72</accession>
<evidence type="ECO:0000256" key="1">
    <source>
        <dbReference type="ARBA" id="ARBA00023125"/>
    </source>
</evidence>
<sequence length="120" mass="12468">MPAPEFSVPAVPAPAVDDVSGMPPPGPRHSSESLALAGEDGTAQRLAVGFLLSHHGNTRAAYTRDLSDYGSWCAGLGLEVLDARRVHIDAYVEHLTRDGAAPSTVVRASPASSTPTPPQD</sequence>
<dbReference type="Gene3D" id="1.10.150.130">
    <property type="match status" value="1"/>
</dbReference>
<protein>
    <submittedName>
        <fullName evidence="3">Uncharacterized protein</fullName>
    </submittedName>
</protein>
<dbReference type="AlphaFoldDB" id="A0AA41PY72"/>
<feature type="region of interest" description="Disordered" evidence="2">
    <location>
        <begin position="1"/>
        <end position="39"/>
    </location>
</feature>
<evidence type="ECO:0000313" key="4">
    <source>
        <dbReference type="Proteomes" id="UP001165378"/>
    </source>
</evidence>
<dbReference type="SUPFAM" id="SSF47823">
    <property type="entry name" value="lambda integrase-like, N-terminal domain"/>
    <property type="match status" value="1"/>
</dbReference>
<evidence type="ECO:0000313" key="3">
    <source>
        <dbReference type="EMBL" id="MCF2527570.1"/>
    </source>
</evidence>
<proteinExistence type="predicted"/>
<keyword evidence="4" id="KW-1185">Reference proteome</keyword>
<comment type="caution">
    <text evidence="3">The sequence shown here is derived from an EMBL/GenBank/DDBJ whole genome shotgun (WGS) entry which is preliminary data.</text>
</comment>
<dbReference type="RefSeq" id="WP_235051731.1">
    <property type="nucleotide sequence ID" value="NZ_JAKFHA010000004.1"/>
</dbReference>
<organism evidence="3 4">
    <name type="scientific">Yinghuangia soli</name>
    <dbReference type="NCBI Taxonomy" id="2908204"/>
    <lineage>
        <taxon>Bacteria</taxon>
        <taxon>Bacillati</taxon>
        <taxon>Actinomycetota</taxon>
        <taxon>Actinomycetes</taxon>
        <taxon>Kitasatosporales</taxon>
        <taxon>Streptomycetaceae</taxon>
        <taxon>Yinghuangia</taxon>
    </lineage>
</organism>
<evidence type="ECO:0000256" key="2">
    <source>
        <dbReference type="SAM" id="MobiDB-lite"/>
    </source>
</evidence>
<dbReference type="InterPro" id="IPR010998">
    <property type="entry name" value="Integrase_recombinase_N"/>
</dbReference>
<reference evidence="3" key="1">
    <citation type="submission" date="2022-01" db="EMBL/GenBank/DDBJ databases">
        <title>Genome-Based Taxonomic Classification of the Phylum Actinobacteria.</title>
        <authorList>
            <person name="Gao Y."/>
        </authorList>
    </citation>
    <scope>NUCLEOTIDE SEQUENCE</scope>
    <source>
        <strain evidence="3">KLBMP 8922</strain>
    </source>
</reference>
<name>A0AA41PY72_9ACTN</name>
<dbReference type="Proteomes" id="UP001165378">
    <property type="component" value="Unassembled WGS sequence"/>
</dbReference>
<gene>
    <name evidence="3" type="ORF">LZ495_10135</name>
</gene>
<feature type="region of interest" description="Disordered" evidence="2">
    <location>
        <begin position="99"/>
        <end position="120"/>
    </location>
</feature>